<gene>
    <name evidence="3" type="ORF">C8F04DRAFT_1004788</name>
</gene>
<dbReference type="PROSITE" id="PS00109">
    <property type="entry name" value="PROTEIN_KINASE_TYR"/>
    <property type="match status" value="1"/>
</dbReference>
<name>A0AAD6X049_9AGAR</name>
<dbReference type="PANTHER" id="PTHR38248:SF2">
    <property type="entry name" value="FUNK1 11"/>
    <property type="match status" value="1"/>
</dbReference>
<sequence length="687" mass="77188">MDVSGVPEVPLDFFMNTVLGYVADTVPQVLELLREDGHIVNGSWEQFSSWDDTSKRMAQILQDFDRIFDLVSRTSQRVLHRKPTVTFTSYSLEPPARSRAPGAEFQMLASDVDVPDSFRRAVPWQLETLVSSADIASIERELIWSCHEVLRHDARRRFSFGVTTNEDSMRVWFFSRSHEFVTTPFSFISDPRSVIHIFLGLAFATPEQLGYDPSISCFVDNAKNIQYRLVVGGAAYVTKKVLSDNRAQASRGRVTRVWEAYREDDPDHTSVVVKDVWTLVDATQEGEQLLDLHQQLLSLVDPDTPRPPSDYFLTVVAHGFVKTSSGADDNSLDIMHGCASFPLGIVDFSPRKHYRIVFKEVGVALDGLDSLSEVMRALADATQALRLLHRLGLVHRDVSAGNILLVDGVGKLSDLEYIRSFKARAPLDSSDRRVGTPEYTSAEVASNAYCYLEFPAKLCFEDMRSLPQFWFNPLHDLESLMWIALFVIAYHRRRTSAAMRDVLDRFFPRQFCDKTVAVRLVAIKSPILPISSSDPLFPVVRSLDLVRAHIFSHFIRFSADFRDDYFTLDTGHGSKEVSSLGQLHSTIFDVYETAMAQSKGVYLATPEPEMRKASHGTSVASGSCSTSSPLRPSKKLKSISPKTKGPATRSSTRKRRSPIAGPTATTRRSLRIVEKKKPTKETSKSWT</sequence>
<dbReference type="InterPro" id="IPR008266">
    <property type="entry name" value="Tyr_kinase_AS"/>
</dbReference>
<dbReference type="PANTHER" id="PTHR38248">
    <property type="entry name" value="FUNK1 6"/>
    <property type="match status" value="1"/>
</dbReference>
<dbReference type="EMBL" id="JARJCM010000080">
    <property type="protein sequence ID" value="KAJ7031672.1"/>
    <property type="molecule type" value="Genomic_DNA"/>
</dbReference>
<dbReference type="AlphaFoldDB" id="A0AAD6X049"/>
<dbReference type="InterPro" id="IPR000719">
    <property type="entry name" value="Prot_kinase_dom"/>
</dbReference>
<feature type="region of interest" description="Disordered" evidence="1">
    <location>
        <begin position="612"/>
        <end position="687"/>
    </location>
</feature>
<dbReference type="InterPro" id="IPR011009">
    <property type="entry name" value="Kinase-like_dom_sf"/>
</dbReference>
<dbReference type="SUPFAM" id="SSF56112">
    <property type="entry name" value="Protein kinase-like (PK-like)"/>
    <property type="match status" value="1"/>
</dbReference>
<dbReference type="Proteomes" id="UP001218188">
    <property type="component" value="Unassembled WGS sequence"/>
</dbReference>
<protein>
    <recommendedName>
        <fullName evidence="2">Protein kinase domain-containing protein</fullName>
    </recommendedName>
</protein>
<feature type="compositionally biased region" description="Low complexity" evidence="1">
    <location>
        <begin position="616"/>
        <end position="631"/>
    </location>
</feature>
<feature type="compositionally biased region" description="Basic and acidic residues" evidence="1">
    <location>
        <begin position="671"/>
        <end position="687"/>
    </location>
</feature>
<reference evidence="3" key="1">
    <citation type="submission" date="2023-03" db="EMBL/GenBank/DDBJ databases">
        <title>Massive genome expansion in bonnet fungi (Mycena s.s.) driven by repeated elements and novel gene families across ecological guilds.</title>
        <authorList>
            <consortium name="Lawrence Berkeley National Laboratory"/>
            <person name="Harder C.B."/>
            <person name="Miyauchi S."/>
            <person name="Viragh M."/>
            <person name="Kuo A."/>
            <person name="Thoen E."/>
            <person name="Andreopoulos B."/>
            <person name="Lu D."/>
            <person name="Skrede I."/>
            <person name="Drula E."/>
            <person name="Henrissat B."/>
            <person name="Morin E."/>
            <person name="Kohler A."/>
            <person name="Barry K."/>
            <person name="LaButti K."/>
            <person name="Morin E."/>
            <person name="Salamov A."/>
            <person name="Lipzen A."/>
            <person name="Mereny Z."/>
            <person name="Hegedus B."/>
            <person name="Baldrian P."/>
            <person name="Stursova M."/>
            <person name="Weitz H."/>
            <person name="Taylor A."/>
            <person name="Grigoriev I.V."/>
            <person name="Nagy L.G."/>
            <person name="Martin F."/>
            <person name="Kauserud H."/>
        </authorList>
    </citation>
    <scope>NUCLEOTIDE SEQUENCE</scope>
    <source>
        <strain evidence="3">CBHHK200</strain>
    </source>
</reference>
<evidence type="ECO:0000313" key="3">
    <source>
        <dbReference type="EMBL" id="KAJ7031672.1"/>
    </source>
</evidence>
<evidence type="ECO:0000313" key="4">
    <source>
        <dbReference type="Proteomes" id="UP001218188"/>
    </source>
</evidence>
<keyword evidence="4" id="KW-1185">Reference proteome</keyword>
<feature type="domain" description="Protein kinase" evidence="2">
    <location>
        <begin position="243"/>
        <end position="528"/>
    </location>
</feature>
<proteinExistence type="predicted"/>
<evidence type="ECO:0000256" key="1">
    <source>
        <dbReference type="SAM" id="MobiDB-lite"/>
    </source>
</evidence>
<organism evidence="3 4">
    <name type="scientific">Mycena alexandri</name>
    <dbReference type="NCBI Taxonomy" id="1745969"/>
    <lineage>
        <taxon>Eukaryota</taxon>
        <taxon>Fungi</taxon>
        <taxon>Dikarya</taxon>
        <taxon>Basidiomycota</taxon>
        <taxon>Agaricomycotina</taxon>
        <taxon>Agaricomycetes</taxon>
        <taxon>Agaricomycetidae</taxon>
        <taxon>Agaricales</taxon>
        <taxon>Marasmiineae</taxon>
        <taxon>Mycenaceae</taxon>
        <taxon>Mycena</taxon>
    </lineage>
</organism>
<dbReference type="PROSITE" id="PS50011">
    <property type="entry name" value="PROTEIN_KINASE_DOM"/>
    <property type="match status" value="1"/>
</dbReference>
<evidence type="ECO:0000259" key="2">
    <source>
        <dbReference type="PROSITE" id="PS50011"/>
    </source>
</evidence>
<dbReference type="GO" id="GO:0004672">
    <property type="term" value="F:protein kinase activity"/>
    <property type="evidence" value="ECO:0007669"/>
    <property type="project" value="InterPro"/>
</dbReference>
<dbReference type="InterPro" id="IPR040976">
    <property type="entry name" value="Pkinase_fungal"/>
</dbReference>
<comment type="caution">
    <text evidence="3">The sequence shown here is derived from an EMBL/GenBank/DDBJ whole genome shotgun (WGS) entry which is preliminary data.</text>
</comment>
<accession>A0AAD6X049</accession>
<dbReference type="Gene3D" id="1.10.510.10">
    <property type="entry name" value="Transferase(Phosphotransferase) domain 1"/>
    <property type="match status" value="1"/>
</dbReference>
<dbReference type="Pfam" id="PF17667">
    <property type="entry name" value="Pkinase_fungal"/>
    <property type="match status" value="2"/>
</dbReference>
<dbReference type="GO" id="GO:0005524">
    <property type="term" value="F:ATP binding"/>
    <property type="evidence" value="ECO:0007669"/>
    <property type="project" value="InterPro"/>
</dbReference>